<dbReference type="AlphaFoldDB" id="A9NPG8"/>
<proteinExistence type="evidence at transcript level"/>
<dbReference type="EMBL" id="EF083178">
    <property type="protein sequence ID" value="ABK22529.1"/>
    <property type="molecule type" value="mRNA"/>
</dbReference>
<evidence type="ECO:0000256" key="1">
    <source>
        <dbReference type="SAM" id="Phobius"/>
    </source>
</evidence>
<organism evidence="2">
    <name type="scientific">Picea sitchensis</name>
    <name type="common">Sitka spruce</name>
    <name type="synonym">Pinus sitchensis</name>
    <dbReference type="NCBI Taxonomy" id="3332"/>
    <lineage>
        <taxon>Eukaryota</taxon>
        <taxon>Viridiplantae</taxon>
        <taxon>Streptophyta</taxon>
        <taxon>Embryophyta</taxon>
        <taxon>Tracheophyta</taxon>
        <taxon>Spermatophyta</taxon>
        <taxon>Pinopsida</taxon>
        <taxon>Pinidae</taxon>
        <taxon>Conifers I</taxon>
        <taxon>Pinales</taxon>
        <taxon>Pinaceae</taxon>
        <taxon>Picea</taxon>
    </lineage>
</organism>
<evidence type="ECO:0000313" key="2">
    <source>
        <dbReference type="EMBL" id="ABK22529.1"/>
    </source>
</evidence>
<name>A9NPG8_PICSI</name>
<accession>A9NPG8</accession>
<protein>
    <submittedName>
        <fullName evidence="2">Uncharacterized protein</fullName>
    </submittedName>
</protein>
<keyword evidence="1" id="KW-0812">Transmembrane</keyword>
<keyword evidence="1" id="KW-1133">Transmembrane helix</keyword>
<reference evidence="2" key="1">
    <citation type="journal article" date="2008" name="BMC Genomics">
        <title>A conifer genomics resource of 200,000 spruce (Picea spp.) ESTs and 6,464 high-quality, sequence-finished full-length cDNAs for Sitka spruce (Picea sitchensis).</title>
        <authorList>
            <person name="Ralph S.G."/>
            <person name="Chun H.J."/>
            <person name="Kolosova N."/>
            <person name="Cooper D."/>
            <person name="Oddy C."/>
            <person name="Ritland C.E."/>
            <person name="Kirkpatrick R."/>
            <person name="Moore R."/>
            <person name="Barber S."/>
            <person name="Holt R.A."/>
            <person name="Jones S.J."/>
            <person name="Marra M.A."/>
            <person name="Douglas C.J."/>
            <person name="Ritland K."/>
            <person name="Bohlmann J."/>
        </authorList>
    </citation>
    <scope>NUCLEOTIDE SEQUENCE</scope>
    <source>
        <tissue evidence="2">Green portion of the leader tissue</tissue>
    </source>
</reference>
<feature type="transmembrane region" description="Helical" evidence="1">
    <location>
        <begin position="12"/>
        <end position="34"/>
    </location>
</feature>
<sequence length="53" mass="6023">MGGLKIEMTLMTILVLMQLTQIVIHFPTMVAALVNQKTKKTKMEQADQRIHQA</sequence>
<keyword evidence="1" id="KW-0472">Membrane</keyword>